<gene>
    <name evidence="1" type="ORF">GRI97_06330</name>
</gene>
<protein>
    <submittedName>
        <fullName evidence="1">Uncharacterized protein</fullName>
    </submittedName>
</protein>
<name>A0A6I4TW88_9SPHN</name>
<dbReference type="AlphaFoldDB" id="A0A6I4TW88"/>
<proteinExistence type="predicted"/>
<dbReference type="EMBL" id="WTYJ01000001">
    <property type="protein sequence ID" value="MXO98603.1"/>
    <property type="molecule type" value="Genomic_DNA"/>
</dbReference>
<dbReference type="OrthoDB" id="7510061at2"/>
<reference evidence="1 2" key="1">
    <citation type="submission" date="2019-12" db="EMBL/GenBank/DDBJ databases">
        <title>Genomic-based taxomic classification of the family Erythrobacteraceae.</title>
        <authorList>
            <person name="Xu L."/>
        </authorList>
    </citation>
    <scope>NUCLEOTIDE SEQUENCE [LARGE SCALE GENOMIC DNA]</scope>
    <source>
        <strain evidence="1 2">S36</strain>
    </source>
</reference>
<dbReference type="RefSeq" id="WP_161390224.1">
    <property type="nucleotide sequence ID" value="NZ_JBHSCP010000001.1"/>
</dbReference>
<comment type="caution">
    <text evidence="1">The sequence shown here is derived from an EMBL/GenBank/DDBJ whole genome shotgun (WGS) entry which is preliminary data.</text>
</comment>
<evidence type="ECO:0000313" key="1">
    <source>
        <dbReference type="EMBL" id="MXO98603.1"/>
    </source>
</evidence>
<evidence type="ECO:0000313" key="2">
    <source>
        <dbReference type="Proteomes" id="UP000469430"/>
    </source>
</evidence>
<keyword evidence="2" id="KW-1185">Reference proteome</keyword>
<accession>A0A6I4TW88</accession>
<organism evidence="1 2">
    <name type="scientific">Croceibacterium xixiisoli</name>
    <dbReference type="NCBI Taxonomy" id="1476466"/>
    <lineage>
        <taxon>Bacteria</taxon>
        <taxon>Pseudomonadati</taxon>
        <taxon>Pseudomonadota</taxon>
        <taxon>Alphaproteobacteria</taxon>
        <taxon>Sphingomonadales</taxon>
        <taxon>Erythrobacteraceae</taxon>
        <taxon>Croceibacterium</taxon>
    </lineage>
</organism>
<dbReference type="Proteomes" id="UP000469430">
    <property type="component" value="Unassembled WGS sequence"/>
</dbReference>
<sequence length="74" mass="8303">MRTQPVRRGLYRTVDPVLGECARTDPKSGDGYPFLIRSLYELLGFAPAFDQLPDQQEFERRQGAAASLNSRMAA</sequence>